<dbReference type="PANTHER" id="PTHR43105">
    <property type="entry name" value="RESPIRATORY NITRATE REDUCTASE"/>
    <property type="match status" value="1"/>
</dbReference>
<evidence type="ECO:0000256" key="1">
    <source>
        <dbReference type="ARBA" id="ARBA00022485"/>
    </source>
</evidence>
<dbReference type="Gene3D" id="3.40.228.10">
    <property type="entry name" value="Dimethylsulfoxide Reductase, domain 2"/>
    <property type="match status" value="1"/>
</dbReference>
<dbReference type="InterPro" id="IPR050123">
    <property type="entry name" value="Prok_molybdopt-oxidoreductase"/>
</dbReference>
<dbReference type="Proteomes" id="UP001589595">
    <property type="component" value="Unassembled WGS sequence"/>
</dbReference>
<evidence type="ECO:0000259" key="6">
    <source>
        <dbReference type="SMART" id="SM00926"/>
    </source>
</evidence>
<keyword evidence="4" id="KW-0411">Iron-sulfur</keyword>
<sequence>MTDPVPTTCMRCAVGCGHLQIGVDAGYGVDSVRGDVSHPVNRGLACQRGISESADPDGEWLTRPLVREDGDLHPTTWDVALDRAVAGLRAAAADDPDGVAVLGSGQQTNEAAYALGKLARGGLGTRYYDANTTLCMASAVTAYYDAFGSDAPPCTYDDIDDAVTHVVWGANPAVAHPVMFRWIEQRAREDDARLIVVDPVETKTAGVADAHVAPDPGTDLALARAVLARVVERDGVDEGFVAGATEGFESLRESLPSVGSAAATAGVDPAVVDDLAAALADPTLIYWGMGVNQSVQGTDTAAALIDLCLATGNLGPGTGPFSLTGQANSMGTRICSSKGSWPGQRPFDDPVERRLLAEAWDVPVDRLPDDPGPGPVGTVEAIEDGPVEAVYAVATNPVAGMPDAGAVRERLSNAFLVVQDAFHTETTALADVVLPAATWGESAGTTTNMERRVSRVRSATALPPDVRTDLDTITTLGERLSPGLFPATEPEAVFHEFAALTAGTPADCSGISYDRLDDAGAVRWPAPDARSEGGYRYRDGDGNGDGDGDEGGVEDPGSDDAGWAFETPSGRARFSSAVDGALAEPVDDDYPLTLTTAREADGYNTGVRSRGDVTDPAPLARAHPDTLAKAGLDGDATVDSDATADGDDTAEGDATATVASRRGAVPVRPEADPAVPRGLVWLPIHHPRTNELTLPETDPKSDEPNLKQCAVRLAPATAGTGESTDAAARDAAAADPEVIGDD</sequence>
<evidence type="ECO:0000256" key="4">
    <source>
        <dbReference type="ARBA" id="ARBA00023014"/>
    </source>
</evidence>
<dbReference type="PANTHER" id="PTHR43105:SF10">
    <property type="entry name" value="NADH-QUINONE OXIDOREDUCTASE SUBUNIT G"/>
    <property type="match status" value="1"/>
</dbReference>
<feature type="compositionally biased region" description="Acidic residues" evidence="5">
    <location>
        <begin position="542"/>
        <end position="558"/>
    </location>
</feature>
<dbReference type="InterPro" id="IPR054894">
    <property type="entry name" value="Nitr_red_NasA"/>
</dbReference>
<dbReference type="SUPFAM" id="SSF53706">
    <property type="entry name" value="Formate dehydrogenase/DMSO reductase, domains 1-3"/>
    <property type="match status" value="1"/>
</dbReference>
<name>A0ABD5MTW3_9EURY</name>
<feature type="compositionally biased region" description="Low complexity" evidence="5">
    <location>
        <begin position="725"/>
        <end position="735"/>
    </location>
</feature>
<keyword evidence="7" id="KW-0560">Oxidoreductase</keyword>
<feature type="compositionally biased region" description="Acidic residues" evidence="5">
    <location>
        <begin position="636"/>
        <end position="651"/>
    </location>
</feature>
<proteinExistence type="predicted"/>
<feature type="region of interest" description="Disordered" evidence="5">
    <location>
        <begin position="712"/>
        <end position="742"/>
    </location>
</feature>
<dbReference type="Gene3D" id="3.40.50.740">
    <property type="match status" value="1"/>
</dbReference>
<feature type="domain" description="4Fe-4S Mo/W bis-MGD-type" evidence="6">
    <location>
        <begin position="2"/>
        <end position="56"/>
    </location>
</feature>
<feature type="compositionally biased region" description="Basic and acidic residues" evidence="5">
    <location>
        <begin position="529"/>
        <end position="541"/>
    </location>
</feature>
<dbReference type="Gene3D" id="2.20.25.90">
    <property type="entry name" value="ADC-like domains"/>
    <property type="match status" value="1"/>
</dbReference>
<gene>
    <name evidence="7" type="primary">nasA</name>
    <name evidence="7" type="ORF">ACFFOL_16695</name>
</gene>
<feature type="region of interest" description="Disordered" evidence="5">
    <location>
        <begin position="524"/>
        <end position="567"/>
    </location>
</feature>
<keyword evidence="2" id="KW-0479">Metal-binding</keyword>
<evidence type="ECO:0000313" key="7">
    <source>
        <dbReference type="EMBL" id="MFB9825809.1"/>
    </source>
</evidence>
<dbReference type="SUPFAM" id="SSF50692">
    <property type="entry name" value="ADC-like"/>
    <property type="match status" value="1"/>
</dbReference>
<evidence type="ECO:0000256" key="5">
    <source>
        <dbReference type="SAM" id="MobiDB-lite"/>
    </source>
</evidence>
<dbReference type="GO" id="GO:0046872">
    <property type="term" value="F:metal ion binding"/>
    <property type="evidence" value="ECO:0007669"/>
    <property type="project" value="UniProtKB-KW"/>
</dbReference>
<accession>A0ABD5MTW3</accession>
<evidence type="ECO:0000313" key="8">
    <source>
        <dbReference type="Proteomes" id="UP001589595"/>
    </source>
</evidence>
<evidence type="ECO:0000256" key="2">
    <source>
        <dbReference type="ARBA" id="ARBA00022723"/>
    </source>
</evidence>
<evidence type="ECO:0000256" key="3">
    <source>
        <dbReference type="ARBA" id="ARBA00023004"/>
    </source>
</evidence>
<dbReference type="AlphaFoldDB" id="A0ABD5MTW3"/>
<dbReference type="InterPro" id="IPR006655">
    <property type="entry name" value="Mopterin_OxRdtase_prok_CS"/>
</dbReference>
<keyword evidence="1" id="KW-0004">4Fe-4S</keyword>
<dbReference type="NCBIfam" id="NF041323">
    <property type="entry name" value="Nitr_red_NasA_Halo"/>
    <property type="match status" value="1"/>
</dbReference>
<dbReference type="Gene3D" id="2.40.40.20">
    <property type="match status" value="1"/>
</dbReference>
<comment type="caution">
    <text evidence="7">The sequence shown here is derived from an EMBL/GenBank/DDBJ whole genome shotgun (WGS) entry which is preliminary data.</text>
</comment>
<dbReference type="SMART" id="SM00926">
    <property type="entry name" value="Molybdop_Fe4S4"/>
    <property type="match status" value="1"/>
</dbReference>
<dbReference type="GeneID" id="67211790"/>
<protein>
    <submittedName>
        <fullName evidence="7">Assimilatory nitrate reductase NasA</fullName>
        <ecNumber evidence="7">1.7.7.2</ecNumber>
    </submittedName>
</protein>
<dbReference type="EC" id="1.7.7.2" evidence="7"/>
<dbReference type="InterPro" id="IPR009010">
    <property type="entry name" value="Asp_de-COase-like_dom_sf"/>
</dbReference>
<dbReference type="RefSeq" id="WP_264083992.1">
    <property type="nucleotide sequence ID" value="NZ_CP082286.1"/>
</dbReference>
<dbReference type="InterPro" id="IPR006656">
    <property type="entry name" value="Mopterin_OxRdtase"/>
</dbReference>
<dbReference type="InterPro" id="IPR006657">
    <property type="entry name" value="MoPterin_dinucl-bd_dom"/>
</dbReference>
<dbReference type="Pfam" id="PF01568">
    <property type="entry name" value="Molydop_binding"/>
    <property type="match status" value="1"/>
</dbReference>
<dbReference type="EMBL" id="JBHMAJ010000010">
    <property type="protein sequence ID" value="MFB9825809.1"/>
    <property type="molecule type" value="Genomic_DNA"/>
</dbReference>
<dbReference type="InterPro" id="IPR006963">
    <property type="entry name" value="Mopterin_OxRdtase_4Fe-4S_dom"/>
</dbReference>
<dbReference type="GO" id="GO:0051539">
    <property type="term" value="F:4 iron, 4 sulfur cluster binding"/>
    <property type="evidence" value="ECO:0007669"/>
    <property type="project" value="UniProtKB-KW"/>
</dbReference>
<dbReference type="Pfam" id="PF00384">
    <property type="entry name" value="Molybdopterin"/>
    <property type="match status" value="1"/>
</dbReference>
<keyword evidence="8" id="KW-1185">Reference proteome</keyword>
<keyword evidence="3" id="KW-0408">Iron</keyword>
<reference evidence="7" key="1">
    <citation type="submission" date="2024-09" db="EMBL/GenBank/DDBJ databases">
        <authorList>
            <person name="Sun Q."/>
        </authorList>
    </citation>
    <scope>NUCLEOTIDE SEQUENCE [LARGE SCALE GENOMIC DNA]</scope>
    <source>
        <strain evidence="7">JCM 31273</strain>
    </source>
</reference>
<organism evidence="7 8">
    <name type="scientific">Halobaculum roseum</name>
    <dbReference type="NCBI Taxonomy" id="2175149"/>
    <lineage>
        <taxon>Archaea</taxon>
        <taxon>Methanobacteriati</taxon>
        <taxon>Methanobacteriota</taxon>
        <taxon>Stenosarchaea group</taxon>
        <taxon>Halobacteria</taxon>
        <taxon>Halobacteriales</taxon>
        <taxon>Haloferacaceae</taxon>
        <taxon>Halobaculum</taxon>
    </lineage>
</organism>
<dbReference type="Pfam" id="PF04879">
    <property type="entry name" value="Molybdop_Fe4S4"/>
    <property type="match status" value="1"/>
</dbReference>
<dbReference type="PROSITE" id="PS00490">
    <property type="entry name" value="MOLYBDOPTERIN_PROK_2"/>
    <property type="match status" value="1"/>
</dbReference>
<feature type="region of interest" description="Disordered" evidence="5">
    <location>
        <begin position="601"/>
        <end position="672"/>
    </location>
</feature>
<dbReference type="GO" id="GO:0047889">
    <property type="term" value="F:ferredoxin-nitrate reductase activity"/>
    <property type="evidence" value="ECO:0007669"/>
    <property type="project" value="UniProtKB-EC"/>
</dbReference>